<dbReference type="Pfam" id="PF00126">
    <property type="entry name" value="HTH_1"/>
    <property type="match status" value="1"/>
</dbReference>
<gene>
    <name evidence="2" type="ORF">J4710_02525</name>
</gene>
<dbReference type="EMBL" id="JAGETT010000010">
    <property type="protein sequence ID" value="MBO1919793.1"/>
    <property type="molecule type" value="Genomic_DNA"/>
</dbReference>
<organism evidence="2">
    <name type="scientific">Staphylococcus xylosus</name>
    <dbReference type="NCBI Taxonomy" id="1288"/>
    <lineage>
        <taxon>Bacteria</taxon>
        <taxon>Bacillati</taxon>
        <taxon>Bacillota</taxon>
        <taxon>Bacilli</taxon>
        <taxon>Bacillales</taxon>
        <taxon>Staphylococcaceae</taxon>
        <taxon>Staphylococcus</taxon>
    </lineage>
</organism>
<evidence type="ECO:0000259" key="1">
    <source>
        <dbReference type="PROSITE" id="PS50931"/>
    </source>
</evidence>
<dbReference type="InterPro" id="IPR036388">
    <property type="entry name" value="WH-like_DNA-bd_sf"/>
</dbReference>
<dbReference type="PROSITE" id="PS50931">
    <property type="entry name" value="HTH_LYSR"/>
    <property type="match status" value="1"/>
</dbReference>
<dbReference type="Gene3D" id="1.10.10.10">
    <property type="entry name" value="Winged helix-like DNA-binding domain superfamily/Winged helix DNA-binding domain"/>
    <property type="match status" value="1"/>
</dbReference>
<dbReference type="GO" id="GO:0003700">
    <property type="term" value="F:DNA-binding transcription factor activity"/>
    <property type="evidence" value="ECO:0007669"/>
    <property type="project" value="InterPro"/>
</dbReference>
<dbReference type="SUPFAM" id="SSF46785">
    <property type="entry name" value="Winged helix' DNA-binding domain"/>
    <property type="match status" value="1"/>
</dbReference>
<sequence>MQNITQTSKTLRTSQPAVSYRINKIEQEFNVKIIHRNKRSRIHFSRRNDCKLCNFHVKR</sequence>
<dbReference type="InterPro" id="IPR000847">
    <property type="entry name" value="LysR_HTH_N"/>
</dbReference>
<comment type="caution">
    <text evidence="2">The sequence shown here is derived from an EMBL/GenBank/DDBJ whole genome shotgun (WGS) entry which is preliminary data.</text>
</comment>
<accession>A0A939SPT1</accession>
<dbReference type="InterPro" id="IPR036390">
    <property type="entry name" value="WH_DNA-bd_sf"/>
</dbReference>
<dbReference type="AlphaFoldDB" id="A0A939SPT1"/>
<feature type="domain" description="HTH lysR-type" evidence="1">
    <location>
        <begin position="1"/>
        <end position="45"/>
    </location>
</feature>
<dbReference type="PRINTS" id="PR00039">
    <property type="entry name" value="HTHLYSR"/>
</dbReference>
<protein>
    <submittedName>
        <fullName evidence="2">LysR family transcriptional regulator</fullName>
    </submittedName>
</protein>
<evidence type="ECO:0000313" key="2">
    <source>
        <dbReference type="EMBL" id="MBO1919793.1"/>
    </source>
</evidence>
<proteinExistence type="predicted"/>
<reference evidence="2" key="1">
    <citation type="submission" date="2021-03" db="EMBL/GenBank/DDBJ databases">
        <title>Molecular epidemiology and mechanisms of colistin and carbapenem resistance in Enterobacteriaceae from clinical isolates, the environment and porcine samples in Pretoria, South Africa.</title>
        <authorList>
            <person name="Bogoshi D."/>
            <person name="Mbelle N.M."/>
            <person name="Naidoo V."/>
            <person name="Osei Sekyere J."/>
        </authorList>
    </citation>
    <scope>NUCLEOTIDE SEQUENCE</scope>
    <source>
        <strain evidence="2">ESB009</strain>
    </source>
</reference>
<name>A0A939SPT1_STAXY</name>